<dbReference type="Proteomes" id="UP001203004">
    <property type="component" value="Unassembled WGS sequence"/>
</dbReference>
<feature type="non-terminal residue" evidence="2">
    <location>
        <position position="79"/>
    </location>
</feature>
<accession>A0ABT0MD62</accession>
<feature type="signal peptide" evidence="1">
    <location>
        <begin position="1"/>
        <end position="26"/>
    </location>
</feature>
<proteinExistence type="predicted"/>
<keyword evidence="3" id="KW-1185">Reference proteome</keyword>
<feature type="chain" id="PRO_5047529050" evidence="1">
    <location>
        <begin position="27"/>
        <end position="79"/>
    </location>
</feature>
<evidence type="ECO:0000313" key="2">
    <source>
        <dbReference type="EMBL" id="MCL1632245.1"/>
    </source>
</evidence>
<sequence length="79" mass="8732">MKLKILSILALSSLVLSNFQPVAVSAADDTYKDTEWNNKPEVFQINREASHAALMPYQNTTAALKGDQTKSPFYKSLNG</sequence>
<gene>
    <name evidence="2" type="ORF">M3N64_09875</name>
</gene>
<dbReference type="RefSeq" id="WP_249101776.1">
    <property type="nucleotide sequence ID" value="NZ_JAMAST010000012.1"/>
</dbReference>
<reference evidence="2 3" key="1">
    <citation type="submission" date="2022-05" db="EMBL/GenBank/DDBJ databases">
        <title>Sporolactobacillus sp nov CPB3-1, isolated from tree bark (Mangifera indica L.).</title>
        <authorList>
            <person name="Phuengjayaem S."/>
            <person name="Tanasupawat S."/>
        </authorList>
    </citation>
    <scope>NUCLEOTIDE SEQUENCE [LARGE SCALE GENOMIC DNA]</scope>
    <source>
        <strain evidence="2 3">CPB3-1</strain>
    </source>
</reference>
<dbReference type="Gene3D" id="2.60.120.260">
    <property type="entry name" value="Galactose-binding domain-like"/>
    <property type="match status" value="1"/>
</dbReference>
<comment type="caution">
    <text evidence="2">The sequence shown here is derived from an EMBL/GenBank/DDBJ whole genome shotgun (WGS) entry which is preliminary data.</text>
</comment>
<organism evidence="2 3">
    <name type="scientific">Sporolactobacillus mangiferae</name>
    <dbReference type="NCBI Taxonomy" id="2940498"/>
    <lineage>
        <taxon>Bacteria</taxon>
        <taxon>Bacillati</taxon>
        <taxon>Bacillota</taxon>
        <taxon>Bacilli</taxon>
        <taxon>Bacillales</taxon>
        <taxon>Sporolactobacillaceae</taxon>
        <taxon>Sporolactobacillus</taxon>
    </lineage>
</organism>
<evidence type="ECO:0000313" key="3">
    <source>
        <dbReference type="Proteomes" id="UP001203004"/>
    </source>
</evidence>
<keyword evidence="1" id="KW-0732">Signal</keyword>
<evidence type="ECO:0000256" key="1">
    <source>
        <dbReference type="SAM" id="SignalP"/>
    </source>
</evidence>
<protein>
    <submittedName>
        <fullName evidence="2">Uncharacterized protein</fullName>
    </submittedName>
</protein>
<dbReference type="EMBL" id="JAMAST010000012">
    <property type="protein sequence ID" value="MCL1632245.1"/>
    <property type="molecule type" value="Genomic_DNA"/>
</dbReference>
<name>A0ABT0MD62_9BACL</name>